<proteinExistence type="predicted"/>
<keyword evidence="2" id="KW-1185">Reference proteome</keyword>
<evidence type="ECO:0000313" key="1">
    <source>
        <dbReference type="EMBL" id="KAI6646371.1"/>
    </source>
</evidence>
<accession>A0AAV7JCG9</accession>
<comment type="caution">
    <text evidence="1">The sequence shown here is derived from an EMBL/GenBank/DDBJ whole genome shotgun (WGS) entry which is preliminary data.</text>
</comment>
<name>A0AAV7JCG9_9METZ</name>
<dbReference type="Proteomes" id="UP001165289">
    <property type="component" value="Unassembled WGS sequence"/>
</dbReference>
<reference evidence="1 2" key="1">
    <citation type="journal article" date="2023" name="BMC Biol.">
        <title>The compact genome of the sponge Oopsacas minuta (Hexactinellida) is lacking key metazoan core genes.</title>
        <authorList>
            <person name="Santini S."/>
            <person name="Schenkelaars Q."/>
            <person name="Jourda C."/>
            <person name="Duchesne M."/>
            <person name="Belahbib H."/>
            <person name="Rocher C."/>
            <person name="Selva M."/>
            <person name="Riesgo A."/>
            <person name="Vervoort M."/>
            <person name="Leys S.P."/>
            <person name="Kodjabachian L."/>
            <person name="Le Bivic A."/>
            <person name="Borchiellini C."/>
            <person name="Claverie J.M."/>
            <person name="Renard E."/>
        </authorList>
    </citation>
    <scope>NUCLEOTIDE SEQUENCE [LARGE SCALE GENOMIC DNA]</scope>
    <source>
        <strain evidence="1">SPO-2</strain>
    </source>
</reference>
<dbReference type="AlphaFoldDB" id="A0AAV7JCG9"/>
<gene>
    <name evidence="1" type="ORF">LOD99_9242</name>
</gene>
<protein>
    <submittedName>
        <fullName evidence="1">Uncharacterized protein</fullName>
    </submittedName>
</protein>
<dbReference type="EMBL" id="JAKMXF010000355">
    <property type="protein sequence ID" value="KAI6646371.1"/>
    <property type="molecule type" value="Genomic_DNA"/>
</dbReference>
<sequence>MIEIDSILNEHIRWLAAAEQKKISSAGVVERGNMIPWLSRTTMENIPTVFVNAIQKRVVARLKKDGVFSIQLDSTTDVAIMDQLCLVIGATSLIMVNDCKDTSGTATGALLACVHVVYNFSQWVQETRDVLSCPGCRSNYLGEDKSTSIFNFPKDVRLRELWFKAIPRPRKDYEDKIYEGMHGPFQRR</sequence>
<organism evidence="1 2">
    <name type="scientific">Oopsacas minuta</name>
    <dbReference type="NCBI Taxonomy" id="111878"/>
    <lineage>
        <taxon>Eukaryota</taxon>
        <taxon>Metazoa</taxon>
        <taxon>Porifera</taxon>
        <taxon>Hexactinellida</taxon>
        <taxon>Hexasterophora</taxon>
        <taxon>Lyssacinosida</taxon>
        <taxon>Leucopsacidae</taxon>
        <taxon>Oopsacas</taxon>
    </lineage>
</organism>
<evidence type="ECO:0000313" key="2">
    <source>
        <dbReference type="Proteomes" id="UP001165289"/>
    </source>
</evidence>